<gene>
    <name evidence="1" type="ORF">NCS57_01290200</name>
</gene>
<protein>
    <submittedName>
        <fullName evidence="1">Uncharacterized protein</fullName>
    </submittedName>
</protein>
<keyword evidence="2" id="KW-1185">Reference proteome</keyword>
<dbReference type="EMBL" id="CM046513">
    <property type="protein sequence ID" value="KAI8652271.1"/>
    <property type="molecule type" value="Genomic_DNA"/>
</dbReference>
<reference evidence="1" key="1">
    <citation type="submission" date="2022-06" db="EMBL/GenBank/DDBJ databases">
        <title>Fusarium solani species complex genomes reveal bases of compartmentalisation and animal pathogenesis.</title>
        <authorList>
            <person name="Tsai I.J."/>
        </authorList>
    </citation>
    <scope>NUCLEOTIDE SEQUENCE</scope>
    <source>
        <strain evidence="1">Fu6.1</strain>
    </source>
</reference>
<comment type="caution">
    <text evidence="1">The sequence shown here is derived from an EMBL/GenBank/DDBJ whole genome shotgun (WGS) entry which is preliminary data.</text>
</comment>
<evidence type="ECO:0000313" key="2">
    <source>
        <dbReference type="Proteomes" id="UP001065298"/>
    </source>
</evidence>
<dbReference type="Proteomes" id="UP001065298">
    <property type="component" value="Chromosome 11"/>
</dbReference>
<sequence>MSDGPAIRLWLNDVSDGPPESHVAIDPSEATSRKRKLSQQPSSSVSTEEYNENMSAISKKRKIDNTFLTFRAEDMRTGTTYNPPSRPSLESSELSEDTTTKTMSETSTFWGEMRRLPADDAGLEYQELNIDAPPPVAASLVQLFGEISKGIGILPYESKEDLTNYIQQKSLSLQPWTMAFLEKGDESNTALPGSVPTWDDLFILCLRARDCSIEGHDGTSWKIEVHYELLKKIFRALGADHDDSLDFMSW</sequence>
<organism evidence="1 2">
    <name type="scientific">Fusarium keratoplasticum</name>
    <dbReference type="NCBI Taxonomy" id="1328300"/>
    <lineage>
        <taxon>Eukaryota</taxon>
        <taxon>Fungi</taxon>
        <taxon>Dikarya</taxon>
        <taxon>Ascomycota</taxon>
        <taxon>Pezizomycotina</taxon>
        <taxon>Sordariomycetes</taxon>
        <taxon>Hypocreomycetidae</taxon>
        <taxon>Hypocreales</taxon>
        <taxon>Nectriaceae</taxon>
        <taxon>Fusarium</taxon>
        <taxon>Fusarium solani species complex</taxon>
    </lineage>
</organism>
<name>A0ACC0QE52_9HYPO</name>
<evidence type="ECO:0000313" key="1">
    <source>
        <dbReference type="EMBL" id="KAI8652271.1"/>
    </source>
</evidence>
<accession>A0ACC0QE52</accession>
<proteinExistence type="predicted"/>